<evidence type="ECO:0000256" key="1">
    <source>
        <dbReference type="SAM" id="MobiDB-lite"/>
    </source>
</evidence>
<dbReference type="Proteomes" id="UP000283383">
    <property type="component" value="Unassembled WGS sequence"/>
</dbReference>
<comment type="caution">
    <text evidence="2">The sequence shown here is derived from an EMBL/GenBank/DDBJ whole genome shotgun (WGS) entry which is preliminary data.</text>
</comment>
<name>A0A420INU2_9PEZI</name>
<gene>
    <name evidence="2" type="ORF">GcM3_080028</name>
</gene>
<feature type="region of interest" description="Disordered" evidence="1">
    <location>
        <begin position="45"/>
        <end position="70"/>
    </location>
</feature>
<evidence type="ECO:0000313" key="3">
    <source>
        <dbReference type="Proteomes" id="UP000283383"/>
    </source>
</evidence>
<accession>A0A420INU2</accession>
<protein>
    <submittedName>
        <fullName evidence="2">Uncharacterized protein</fullName>
    </submittedName>
</protein>
<organism evidence="2 3">
    <name type="scientific">Golovinomyces cichoracearum</name>
    <dbReference type="NCBI Taxonomy" id="62708"/>
    <lineage>
        <taxon>Eukaryota</taxon>
        <taxon>Fungi</taxon>
        <taxon>Dikarya</taxon>
        <taxon>Ascomycota</taxon>
        <taxon>Pezizomycotina</taxon>
        <taxon>Leotiomycetes</taxon>
        <taxon>Erysiphales</taxon>
        <taxon>Erysiphaceae</taxon>
        <taxon>Golovinomyces</taxon>
    </lineage>
</organism>
<keyword evidence="3" id="KW-1185">Reference proteome</keyword>
<dbReference type="AlphaFoldDB" id="A0A420INU2"/>
<proteinExistence type="predicted"/>
<reference evidence="2 3" key="1">
    <citation type="journal article" date="2018" name="BMC Genomics">
        <title>Comparative genome analyses reveal sequence features reflecting distinct modes of host-adaptation between dicot and monocot powdery mildew.</title>
        <authorList>
            <person name="Wu Y."/>
            <person name="Ma X."/>
            <person name="Pan Z."/>
            <person name="Kale S.D."/>
            <person name="Song Y."/>
            <person name="King H."/>
            <person name="Zhang Q."/>
            <person name="Presley C."/>
            <person name="Deng X."/>
            <person name="Wei C.I."/>
            <person name="Xiao S."/>
        </authorList>
    </citation>
    <scope>NUCLEOTIDE SEQUENCE [LARGE SCALE GENOMIC DNA]</scope>
    <source>
        <strain evidence="2">UMSG3</strain>
    </source>
</reference>
<sequence length="70" mass="7877">MGGSIRSIAMEFEVYISTIQKTLKKAKLHERNKSLSGRGLKVVYTASDESGNRDQNENFNDQTALQEARD</sequence>
<dbReference type="EMBL" id="MCBQ01008074">
    <property type="protein sequence ID" value="RKF76177.1"/>
    <property type="molecule type" value="Genomic_DNA"/>
</dbReference>
<evidence type="ECO:0000313" key="2">
    <source>
        <dbReference type="EMBL" id="RKF76177.1"/>
    </source>
</evidence>
<feature type="compositionally biased region" description="Polar residues" evidence="1">
    <location>
        <begin position="57"/>
        <end position="70"/>
    </location>
</feature>